<dbReference type="SMART" id="SM00257">
    <property type="entry name" value="LysM"/>
    <property type="match status" value="1"/>
</dbReference>
<dbReference type="OrthoDB" id="1896086at2759"/>
<dbReference type="InterPro" id="IPR018392">
    <property type="entry name" value="LysM"/>
</dbReference>
<feature type="compositionally biased region" description="Polar residues" evidence="1">
    <location>
        <begin position="210"/>
        <end position="222"/>
    </location>
</feature>
<sequence>MRNPSVVNTALAAHLMFTISSIIQGSFAASSTSVQNGDTLLSIADSAGIPLEYLEAANPGAIATGLYVGQVINVPSNNEPAAATIASFIIHKHFVHSGLLSISIIYHHITNLFYYFSIINNFISKIFYRCSIIYHPISIIYHPTSIIHHTVTIGNPPAPVSCMPSPTGKFVDVKNVQSETSSFCTKYAETTQLQVEGNAGAVLAQDEQPKNGNNGNTPNEKGYNMTVTVISDSCSVEGATIQYPLGSANPEFNCTGILFDTWRNCYSNNGMGGNIAAGCMVYAFNADP</sequence>
<evidence type="ECO:0000259" key="3">
    <source>
        <dbReference type="PROSITE" id="PS51782"/>
    </source>
</evidence>
<accession>A0A8H3FM85</accession>
<dbReference type="Pfam" id="PF01476">
    <property type="entry name" value="LysM"/>
    <property type="match status" value="1"/>
</dbReference>
<feature type="region of interest" description="Disordered" evidence="1">
    <location>
        <begin position="202"/>
        <end position="222"/>
    </location>
</feature>
<name>A0A8H3FM85_9LECA</name>
<dbReference type="Proteomes" id="UP000664534">
    <property type="component" value="Unassembled WGS sequence"/>
</dbReference>
<dbReference type="EMBL" id="CAJPDT010000045">
    <property type="protein sequence ID" value="CAF9927196.1"/>
    <property type="molecule type" value="Genomic_DNA"/>
</dbReference>
<gene>
    <name evidence="4" type="ORF">IMSHALPRED_007151</name>
</gene>
<evidence type="ECO:0000256" key="1">
    <source>
        <dbReference type="SAM" id="MobiDB-lite"/>
    </source>
</evidence>
<organism evidence="4 5">
    <name type="scientific">Imshaugia aleurites</name>
    <dbReference type="NCBI Taxonomy" id="172621"/>
    <lineage>
        <taxon>Eukaryota</taxon>
        <taxon>Fungi</taxon>
        <taxon>Dikarya</taxon>
        <taxon>Ascomycota</taxon>
        <taxon>Pezizomycotina</taxon>
        <taxon>Lecanoromycetes</taxon>
        <taxon>OSLEUM clade</taxon>
        <taxon>Lecanoromycetidae</taxon>
        <taxon>Lecanorales</taxon>
        <taxon>Lecanorineae</taxon>
        <taxon>Parmeliaceae</taxon>
        <taxon>Imshaugia</taxon>
    </lineage>
</organism>
<dbReference type="InterPro" id="IPR036779">
    <property type="entry name" value="LysM_dom_sf"/>
</dbReference>
<dbReference type="AlphaFoldDB" id="A0A8H3FM85"/>
<keyword evidence="2" id="KW-0732">Signal</keyword>
<evidence type="ECO:0000256" key="2">
    <source>
        <dbReference type="SAM" id="SignalP"/>
    </source>
</evidence>
<dbReference type="Gene3D" id="3.10.350.10">
    <property type="entry name" value="LysM domain"/>
    <property type="match status" value="1"/>
</dbReference>
<feature type="domain" description="LysM" evidence="3">
    <location>
        <begin position="30"/>
        <end position="74"/>
    </location>
</feature>
<dbReference type="SUPFAM" id="SSF54106">
    <property type="entry name" value="LysM domain"/>
    <property type="match status" value="1"/>
</dbReference>
<feature type="signal peptide" evidence="2">
    <location>
        <begin position="1"/>
        <end position="28"/>
    </location>
</feature>
<keyword evidence="5" id="KW-1185">Reference proteome</keyword>
<evidence type="ECO:0000313" key="4">
    <source>
        <dbReference type="EMBL" id="CAF9927196.1"/>
    </source>
</evidence>
<reference evidence="4" key="1">
    <citation type="submission" date="2021-03" db="EMBL/GenBank/DDBJ databases">
        <authorList>
            <person name="Tagirdzhanova G."/>
        </authorList>
    </citation>
    <scope>NUCLEOTIDE SEQUENCE</scope>
</reference>
<proteinExistence type="predicted"/>
<comment type="caution">
    <text evidence="4">The sequence shown here is derived from an EMBL/GenBank/DDBJ whole genome shotgun (WGS) entry which is preliminary data.</text>
</comment>
<protein>
    <recommendedName>
        <fullName evidence="3">LysM domain-containing protein</fullName>
    </recommendedName>
</protein>
<feature type="chain" id="PRO_5034161845" description="LysM domain-containing protein" evidence="2">
    <location>
        <begin position="29"/>
        <end position="288"/>
    </location>
</feature>
<dbReference type="PROSITE" id="PS51782">
    <property type="entry name" value="LYSM"/>
    <property type="match status" value="1"/>
</dbReference>
<evidence type="ECO:0000313" key="5">
    <source>
        <dbReference type="Proteomes" id="UP000664534"/>
    </source>
</evidence>
<dbReference type="CDD" id="cd00118">
    <property type="entry name" value="LysM"/>
    <property type="match status" value="1"/>
</dbReference>